<proteinExistence type="predicted"/>
<evidence type="ECO:0000313" key="3">
    <source>
        <dbReference type="Proteomes" id="UP000199400"/>
    </source>
</evidence>
<evidence type="ECO:0000256" key="1">
    <source>
        <dbReference type="SAM" id="MobiDB-lite"/>
    </source>
</evidence>
<gene>
    <name evidence="2" type="ORF">SAMN02745121_02809</name>
</gene>
<accession>A0A1I1XF45</accession>
<dbReference type="EMBL" id="FOMX01000008">
    <property type="protein sequence ID" value="SFE05952.1"/>
    <property type="molecule type" value="Genomic_DNA"/>
</dbReference>
<evidence type="ECO:0000313" key="2">
    <source>
        <dbReference type="EMBL" id="SFE05952.1"/>
    </source>
</evidence>
<feature type="region of interest" description="Disordered" evidence="1">
    <location>
        <begin position="348"/>
        <end position="368"/>
    </location>
</feature>
<reference evidence="3" key="1">
    <citation type="submission" date="2016-10" db="EMBL/GenBank/DDBJ databases">
        <authorList>
            <person name="Varghese N."/>
            <person name="Submissions S."/>
        </authorList>
    </citation>
    <scope>NUCLEOTIDE SEQUENCE [LARGE SCALE GENOMIC DNA]</scope>
    <source>
        <strain evidence="3">ATCC 25963</strain>
    </source>
</reference>
<dbReference type="AlphaFoldDB" id="A0A1I1XF45"/>
<keyword evidence="3" id="KW-1185">Reference proteome</keyword>
<sequence>MTHDEIVERFLDGDARGDVPAQLEELLAEHYRDYCPMTPELNAALHRLPPARFERFAERMRDALAYRETQLADSTSADLAEFAPPAVAEAFLENLVRNGRWAIERDDFDGTYQTLSRVCEGALGGGAHTVQLIERALGELAGVDGFATKRAGARLRLLLRRVRFMALRGTERSLELVLPGDDLRWVDRIDDALGRQEPLKGLTPAQRDTLFAAWSALDWDDTLGVAALFERDAAQPAIETRPWAELVAAAGTTSLVRLERGERDGGSLTKLFARPEPLADRIALAEQLAAFASKYPAAGRDAMTALLAALVPQLGGRVALTGALEKVAAELYRKGELDAVADGLEPAQRAAWDKPAAKPKAKSSSRTR</sequence>
<feature type="compositionally biased region" description="Basic residues" evidence="1">
    <location>
        <begin position="357"/>
        <end position="368"/>
    </location>
</feature>
<protein>
    <submittedName>
        <fullName evidence="2">Uncharacterized protein</fullName>
    </submittedName>
</protein>
<organism evidence="2 3">
    <name type="scientific">Nannocystis exedens</name>
    <dbReference type="NCBI Taxonomy" id="54"/>
    <lineage>
        <taxon>Bacteria</taxon>
        <taxon>Pseudomonadati</taxon>
        <taxon>Myxococcota</taxon>
        <taxon>Polyangia</taxon>
        <taxon>Nannocystales</taxon>
        <taxon>Nannocystaceae</taxon>
        <taxon>Nannocystis</taxon>
    </lineage>
</organism>
<dbReference type="Proteomes" id="UP000199400">
    <property type="component" value="Unassembled WGS sequence"/>
</dbReference>
<name>A0A1I1XF45_9BACT</name>